<sequence>MRKTYALLKQYALALTLLTVISLIVHSCKKDRNNPIEEDHKTTLKIGLKTNDLAMVLQECSPL</sequence>
<gene>
    <name evidence="1" type="ORF">DU508_12740</name>
</gene>
<name>A0A369PV48_9SPHI</name>
<reference evidence="1 2" key="1">
    <citation type="submission" date="2018-07" db="EMBL/GenBank/DDBJ databases">
        <title>Pedobacter sp. nov., isolated from soil.</title>
        <authorList>
            <person name="Zhou L.Y."/>
            <person name="Du Z.J."/>
        </authorList>
    </citation>
    <scope>NUCLEOTIDE SEQUENCE [LARGE SCALE GENOMIC DNA]</scope>
    <source>
        <strain evidence="1 2">JDX94</strain>
    </source>
</reference>
<dbReference type="AlphaFoldDB" id="A0A369PV48"/>
<proteinExistence type="predicted"/>
<evidence type="ECO:0000313" key="1">
    <source>
        <dbReference type="EMBL" id="RDC56453.1"/>
    </source>
</evidence>
<dbReference type="Proteomes" id="UP000253961">
    <property type="component" value="Unassembled WGS sequence"/>
</dbReference>
<protein>
    <submittedName>
        <fullName evidence="1">Uncharacterized protein</fullName>
    </submittedName>
</protein>
<keyword evidence="2" id="KW-1185">Reference proteome</keyword>
<organism evidence="1 2">
    <name type="scientific">Pedobacter chinensis</name>
    <dbReference type="NCBI Taxonomy" id="2282421"/>
    <lineage>
        <taxon>Bacteria</taxon>
        <taxon>Pseudomonadati</taxon>
        <taxon>Bacteroidota</taxon>
        <taxon>Sphingobacteriia</taxon>
        <taxon>Sphingobacteriales</taxon>
        <taxon>Sphingobacteriaceae</taxon>
        <taxon>Pedobacter</taxon>
    </lineage>
</organism>
<evidence type="ECO:0000313" key="2">
    <source>
        <dbReference type="Proteomes" id="UP000253961"/>
    </source>
</evidence>
<dbReference type="EMBL" id="QPKV01000004">
    <property type="protein sequence ID" value="RDC56453.1"/>
    <property type="molecule type" value="Genomic_DNA"/>
</dbReference>
<accession>A0A369PV48</accession>
<comment type="caution">
    <text evidence="1">The sequence shown here is derived from an EMBL/GenBank/DDBJ whole genome shotgun (WGS) entry which is preliminary data.</text>
</comment>